<reference evidence="2 3" key="1">
    <citation type="journal article" date="2016" name="Nat. Commun.">
        <title>Thousands of microbial genomes shed light on interconnected biogeochemical processes in an aquifer system.</title>
        <authorList>
            <person name="Anantharaman K."/>
            <person name="Brown C.T."/>
            <person name="Hug L.A."/>
            <person name="Sharon I."/>
            <person name="Castelle C.J."/>
            <person name="Probst A.J."/>
            <person name="Thomas B.C."/>
            <person name="Singh A."/>
            <person name="Wilkins M.J."/>
            <person name="Karaoz U."/>
            <person name="Brodie E.L."/>
            <person name="Williams K.H."/>
            <person name="Hubbard S.S."/>
            <person name="Banfield J.F."/>
        </authorList>
    </citation>
    <scope>NUCLEOTIDE SEQUENCE [LARGE SCALE GENOMIC DNA]</scope>
</reference>
<evidence type="ECO:0000313" key="3">
    <source>
        <dbReference type="Proteomes" id="UP000179270"/>
    </source>
</evidence>
<name>A0A1F7IC03_9BACT</name>
<dbReference type="Gene3D" id="3.40.50.1820">
    <property type="entry name" value="alpha/beta hydrolase"/>
    <property type="match status" value="1"/>
</dbReference>
<evidence type="ECO:0000313" key="2">
    <source>
        <dbReference type="EMBL" id="OGK40877.1"/>
    </source>
</evidence>
<evidence type="ECO:0000259" key="1">
    <source>
        <dbReference type="Pfam" id="PF12146"/>
    </source>
</evidence>
<dbReference type="InterPro" id="IPR022742">
    <property type="entry name" value="Hydrolase_4"/>
</dbReference>
<sequence>MEQKIFFKSKDGLKLCGIWHIPNQPTNKAVILAHGLTVDKDEEGIFVELAELLKKKGFAVFRFDFRGHGESEGKSIDTTISGEVADIKSAINFVKKD</sequence>
<dbReference type="InterPro" id="IPR029058">
    <property type="entry name" value="AB_hydrolase_fold"/>
</dbReference>
<dbReference type="Pfam" id="PF12146">
    <property type="entry name" value="Hydrolase_4"/>
    <property type="match status" value="1"/>
</dbReference>
<dbReference type="SUPFAM" id="SSF53474">
    <property type="entry name" value="alpha/beta-Hydrolases"/>
    <property type="match status" value="1"/>
</dbReference>
<dbReference type="AlphaFoldDB" id="A0A1F7IC03"/>
<dbReference type="EMBL" id="MGAF01000025">
    <property type="protein sequence ID" value="OGK40877.1"/>
    <property type="molecule type" value="Genomic_DNA"/>
</dbReference>
<proteinExistence type="predicted"/>
<dbReference type="STRING" id="1802055.A3A74_06040"/>
<comment type="caution">
    <text evidence="2">The sequence shown here is derived from an EMBL/GenBank/DDBJ whole genome shotgun (WGS) entry which is preliminary data.</text>
</comment>
<accession>A0A1F7IC03</accession>
<organism evidence="2 3">
    <name type="scientific">Candidatus Roizmanbacteria bacterium RIFCSPLOWO2_01_FULL_35_13</name>
    <dbReference type="NCBI Taxonomy" id="1802055"/>
    <lineage>
        <taxon>Bacteria</taxon>
        <taxon>Candidatus Roizmaniibacteriota</taxon>
    </lineage>
</organism>
<gene>
    <name evidence="2" type="ORF">A3A74_06040</name>
</gene>
<feature type="domain" description="Serine aminopeptidase S33" evidence="1">
    <location>
        <begin position="25"/>
        <end position="96"/>
    </location>
</feature>
<protein>
    <recommendedName>
        <fullName evidence="1">Serine aminopeptidase S33 domain-containing protein</fullName>
    </recommendedName>
</protein>
<dbReference type="Proteomes" id="UP000179270">
    <property type="component" value="Unassembled WGS sequence"/>
</dbReference>